<dbReference type="InterPro" id="IPR004839">
    <property type="entry name" value="Aminotransferase_I/II_large"/>
</dbReference>
<dbReference type="InterPro" id="IPR050596">
    <property type="entry name" value="AspAT/PAT-like"/>
</dbReference>
<dbReference type="CDD" id="cd00609">
    <property type="entry name" value="AAT_like"/>
    <property type="match status" value="1"/>
</dbReference>
<comment type="caution">
    <text evidence="7">The sequence shown here is derived from an EMBL/GenBank/DDBJ whole genome shotgun (WGS) entry which is preliminary data.</text>
</comment>
<dbReference type="PANTHER" id="PTHR46383">
    <property type="entry name" value="ASPARTATE AMINOTRANSFERASE"/>
    <property type="match status" value="1"/>
</dbReference>
<proteinExistence type="inferred from homology"/>
<evidence type="ECO:0000313" key="8">
    <source>
        <dbReference type="Proteomes" id="UP000808146"/>
    </source>
</evidence>
<dbReference type="PANTHER" id="PTHR46383:SF2">
    <property type="entry name" value="AMINOTRANSFERASE"/>
    <property type="match status" value="1"/>
</dbReference>
<dbReference type="GO" id="GO:0006520">
    <property type="term" value="P:amino acid metabolic process"/>
    <property type="evidence" value="ECO:0007669"/>
    <property type="project" value="InterPro"/>
</dbReference>
<dbReference type="PRINTS" id="PR00753">
    <property type="entry name" value="ACCSYNTHASE"/>
</dbReference>
<keyword evidence="3 7" id="KW-0032">Aminotransferase</keyword>
<dbReference type="AlphaFoldDB" id="A0A9D7LJL8"/>
<dbReference type="Gene3D" id="3.40.640.10">
    <property type="entry name" value="Type I PLP-dependent aspartate aminotransferase-like (Major domain)"/>
    <property type="match status" value="1"/>
</dbReference>
<keyword evidence="5" id="KW-0663">Pyridoxal phosphate</keyword>
<dbReference type="NCBIfam" id="NF006514">
    <property type="entry name" value="PRK08960.1"/>
    <property type="match status" value="1"/>
</dbReference>
<organism evidence="7 8">
    <name type="scientific">Candidatus Dechloromonas phosphorivorans</name>
    <dbReference type="NCBI Taxonomy" id="2899244"/>
    <lineage>
        <taxon>Bacteria</taxon>
        <taxon>Pseudomonadati</taxon>
        <taxon>Pseudomonadota</taxon>
        <taxon>Betaproteobacteria</taxon>
        <taxon>Rhodocyclales</taxon>
        <taxon>Azonexaceae</taxon>
        <taxon>Dechloromonas</taxon>
    </lineage>
</organism>
<gene>
    <name evidence="7" type="ORF">IPN75_01025</name>
</gene>
<evidence type="ECO:0000256" key="2">
    <source>
        <dbReference type="ARBA" id="ARBA00007441"/>
    </source>
</evidence>
<dbReference type="Pfam" id="PF00155">
    <property type="entry name" value="Aminotran_1_2"/>
    <property type="match status" value="1"/>
</dbReference>
<dbReference type="GO" id="GO:0008483">
    <property type="term" value="F:transaminase activity"/>
    <property type="evidence" value="ECO:0007669"/>
    <property type="project" value="UniProtKB-KW"/>
</dbReference>
<evidence type="ECO:0000313" key="7">
    <source>
        <dbReference type="EMBL" id="MBK8889045.1"/>
    </source>
</evidence>
<protein>
    <submittedName>
        <fullName evidence="7">Pyridoxal phosphate-dependent aminotransferase</fullName>
    </submittedName>
</protein>
<dbReference type="Proteomes" id="UP000808146">
    <property type="component" value="Unassembled WGS sequence"/>
</dbReference>
<evidence type="ECO:0000259" key="6">
    <source>
        <dbReference type="Pfam" id="PF00155"/>
    </source>
</evidence>
<evidence type="ECO:0000256" key="5">
    <source>
        <dbReference type="ARBA" id="ARBA00022898"/>
    </source>
</evidence>
<evidence type="ECO:0000256" key="3">
    <source>
        <dbReference type="ARBA" id="ARBA00022576"/>
    </source>
</evidence>
<name>A0A9D7LJL8_9RHOO</name>
<dbReference type="EMBL" id="JADKBR010000001">
    <property type="protein sequence ID" value="MBK8889045.1"/>
    <property type="molecule type" value="Genomic_DNA"/>
</dbReference>
<accession>A0A9D7LJL8</accession>
<comment type="cofactor">
    <cofactor evidence="1">
        <name>pyridoxal 5'-phosphate</name>
        <dbReference type="ChEBI" id="CHEBI:597326"/>
    </cofactor>
</comment>
<dbReference type="InterPro" id="IPR015421">
    <property type="entry name" value="PyrdxlP-dep_Trfase_major"/>
</dbReference>
<feature type="domain" description="Aminotransferase class I/classII large" evidence="6">
    <location>
        <begin position="32"/>
        <end position="396"/>
    </location>
</feature>
<keyword evidence="4" id="KW-0808">Transferase</keyword>
<evidence type="ECO:0000256" key="4">
    <source>
        <dbReference type="ARBA" id="ARBA00022679"/>
    </source>
</evidence>
<comment type="similarity">
    <text evidence="2">Belongs to the class-I pyridoxal-phosphate-dependent aminotransferase family.</text>
</comment>
<dbReference type="GO" id="GO:0030170">
    <property type="term" value="F:pyridoxal phosphate binding"/>
    <property type="evidence" value="ECO:0007669"/>
    <property type="project" value="InterPro"/>
</dbReference>
<reference evidence="7" key="1">
    <citation type="submission" date="2020-10" db="EMBL/GenBank/DDBJ databases">
        <title>Connecting structure to function with the recovery of over 1000 high-quality activated sludge metagenome-assembled genomes encoding full-length rRNA genes using long-read sequencing.</title>
        <authorList>
            <person name="Singleton C.M."/>
            <person name="Petriglieri F."/>
            <person name="Kristensen J.M."/>
            <person name="Kirkegaard R.H."/>
            <person name="Michaelsen T.Y."/>
            <person name="Andersen M.H."/>
            <person name="Karst S.M."/>
            <person name="Dueholm M.S."/>
            <person name="Nielsen P.H."/>
            <person name="Albertsen M."/>
        </authorList>
    </citation>
    <scope>NUCLEOTIDE SEQUENCE</scope>
    <source>
        <strain evidence="7">OdNE_18-Q3-R46-58_BAT3C.305</strain>
    </source>
</reference>
<dbReference type="SUPFAM" id="SSF53383">
    <property type="entry name" value="PLP-dependent transferases"/>
    <property type="match status" value="1"/>
</dbReference>
<dbReference type="InterPro" id="IPR015424">
    <property type="entry name" value="PyrdxlP-dep_Trfase"/>
</dbReference>
<sequence length="405" mass="44653">MYRPARRLAEIAPFHVVELLTRARQLEAEGRDIIHMEIGEPDFPTPEPIAQAAVDAIKQGKTLYTQALGLPELREAISMFYRERYGVSVPAARIAVTSGASGALNLAFACLAEPGSQWLLTDPGYPCNRHILRVYEGRPQNIPVGPETNFQPTPELLRQHWNARTTGLLVASPANPTGTVLTLPEIAALAGVCREFQGHFLVDEIYHGLTYAPSTRDTITATAGTSTVPGFARDITACAAGDDIWVINSFSKYFQMTGWRLGWMVIPEVYVRDIEKLAQNLVLCPSTPAQHAALAAFTPETIAILEARRGEFRKRRDFLAPALESVGFRITARPQGAFYLYCDCSALCEDSFALARDLLEEVGVAATPGVDFGLNAPEKHIRFAYTTGIDRLVEAVDRLRRHFAR</sequence>
<evidence type="ECO:0000256" key="1">
    <source>
        <dbReference type="ARBA" id="ARBA00001933"/>
    </source>
</evidence>